<name>A0A2R6AN42_9ARCH</name>
<dbReference type="Proteomes" id="UP000241473">
    <property type="component" value="Unassembled WGS sequence"/>
</dbReference>
<protein>
    <recommendedName>
        <fullName evidence="1">Peptidase M24 domain-containing protein</fullName>
    </recommendedName>
</protein>
<reference evidence="2 3" key="1">
    <citation type="submission" date="2017-04" db="EMBL/GenBank/DDBJ databases">
        <title>Novel microbial lineages endemic to geothermal iron-oxide mats fill important gaps in the evolutionary history of Archaea.</title>
        <authorList>
            <person name="Jay Z.J."/>
            <person name="Beam J.P."/>
            <person name="Dlakic M."/>
            <person name="Rusch D.B."/>
            <person name="Kozubal M.A."/>
            <person name="Inskeep W.P."/>
        </authorList>
    </citation>
    <scope>NUCLEOTIDE SEQUENCE [LARGE SCALE GENOMIC DNA]</scope>
    <source>
        <strain evidence="2">OSP_C</strain>
    </source>
</reference>
<dbReference type="Gene3D" id="3.90.230.10">
    <property type="entry name" value="Creatinase/methionine aminopeptidase superfamily"/>
    <property type="match status" value="1"/>
</dbReference>
<dbReference type="PANTHER" id="PTHR46112">
    <property type="entry name" value="AMINOPEPTIDASE"/>
    <property type="match status" value="1"/>
</dbReference>
<dbReference type="SUPFAM" id="SSF55920">
    <property type="entry name" value="Creatinase/aminopeptidase"/>
    <property type="match status" value="1"/>
</dbReference>
<dbReference type="InterPro" id="IPR050659">
    <property type="entry name" value="Peptidase_M24B"/>
</dbReference>
<organism evidence="2 3">
    <name type="scientific">Candidatus Marsarchaeota G1 archaeon OSP_C</name>
    <dbReference type="NCBI Taxonomy" id="1978154"/>
    <lineage>
        <taxon>Archaea</taxon>
        <taxon>Candidatus Marsarchaeota</taxon>
        <taxon>Candidatus Marsarchaeota group 1</taxon>
    </lineage>
</organism>
<dbReference type="InterPro" id="IPR000994">
    <property type="entry name" value="Pept_M24"/>
</dbReference>
<gene>
    <name evidence="2" type="ORF">B9Q00_07680</name>
</gene>
<dbReference type="PANTHER" id="PTHR46112:SF2">
    <property type="entry name" value="XAA-PRO AMINOPEPTIDASE P-RELATED"/>
    <property type="match status" value="1"/>
</dbReference>
<comment type="caution">
    <text evidence="2">The sequence shown here is derived from an EMBL/GenBank/DDBJ whole genome shotgun (WGS) entry which is preliminary data.</text>
</comment>
<proteinExistence type="predicted"/>
<dbReference type="Pfam" id="PF00557">
    <property type="entry name" value="Peptidase_M24"/>
    <property type="match status" value="1"/>
</dbReference>
<dbReference type="AlphaFoldDB" id="A0A2R6AN42"/>
<dbReference type="EMBL" id="NEXB01000045">
    <property type="protein sequence ID" value="PSN87797.1"/>
    <property type="molecule type" value="Genomic_DNA"/>
</dbReference>
<evidence type="ECO:0000313" key="3">
    <source>
        <dbReference type="Proteomes" id="UP000241473"/>
    </source>
</evidence>
<evidence type="ECO:0000259" key="1">
    <source>
        <dbReference type="Pfam" id="PF00557"/>
    </source>
</evidence>
<accession>A0A2R6AN42</accession>
<evidence type="ECO:0000313" key="2">
    <source>
        <dbReference type="EMBL" id="PSN87797.1"/>
    </source>
</evidence>
<feature type="domain" description="Peptidase M24" evidence="1">
    <location>
        <begin position="13"/>
        <end position="231"/>
    </location>
</feature>
<dbReference type="InterPro" id="IPR036005">
    <property type="entry name" value="Creatinase/aminopeptidase-like"/>
</dbReference>
<sequence length="250" mass="27719">MRVIKSQNEIEIIKETTKWGARAHELLQKYVEVGRYDFEVSSRASLEASLEMKKALGREFRGSGASVFLAYAGIRGQVGENSAFPHAMSIEREIRKGDIIVTGASADVEGYHSEIERNLFVGEPEERVKRYHKIALEMQQAAFNALKPGAKCSDADRAAYNVAKKKKKNGVTQALRHHSGHGLGLEAHEAPFLDIGDETVLLPGMVLSVEPGIYFLGLGGFRHSDTVVITEHGAEWLTNYPKETEDLIIR</sequence>